<organism evidence="4 5">
    <name type="scientific">Romeriopsis navalis LEGE 11480</name>
    <dbReference type="NCBI Taxonomy" id="2777977"/>
    <lineage>
        <taxon>Bacteria</taxon>
        <taxon>Bacillati</taxon>
        <taxon>Cyanobacteriota</taxon>
        <taxon>Cyanophyceae</taxon>
        <taxon>Leptolyngbyales</taxon>
        <taxon>Leptolyngbyaceae</taxon>
        <taxon>Romeriopsis</taxon>
        <taxon>Romeriopsis navalis</taxon>
    </lineage>
</organism>
<dbReference type="GO" id="GO:0016020">
    <property type="term" value="C:membrane"/>
    <property type="evidence" value="ECO:0007669"/>
    <property type="project" value="GOC"/>
</dbReference>
<evidence type="ECO:0000313" key="4">
    <source>
        <dbReference type="EMBL" id="MBE9028628.1"/>
    </source>
</evidence>
<keyword evidence="5" id="KW-1185">Reference proteome</keyword>
<dbReference type="PANTHER" id="PTHR31302:SF31">
    <property type="entry name" value="PHOSPHODIESTERASE YAEI"/>
    <property type="match status" value="1"/>
</dbReference>
<gene>
    <name evidence="4" type="ORF">IQ266_02505</name>
</gene>
<keyword evidence="1" id="KW-0479">Metal-binding</keyword>
<evidence type="ECO:0000256" key="2">
    <source>
        <dbReference type="ARBA" id="ARBA00022801"/>
    </source>
</evidence>
<dbReference type="AlphaFoldDB" id="A0A928VIZ8"/>
<dbReference type="PANTHER" id="PTHR31302">
    <property type="entry name" value="TRANSMEMBRANE PROTEIN WITH METALLOPHOSPHOESTERASE DOMAIN-RELATED"/>
    <property type="match status" value="1"/>
</dbReference>
<dbReference type="GO" id="GO:0009245">
    <property type="term" value="P:lipid A biosynthetic process"/>
    <property type="evidence" value="ECO:0007669"/>
    <property type="project" value="TreeGrafter"/>
</dbReference>
<dbReference type="InterPro" id="IPR029052">
    <property type="entry name" value="Metallo-depent_PP-like"/>
</dbReference>
<dbReference type="Proteomes" id="UP000625316">
    <property type="component" value="Unassembled WGS sequence"/>
</dbReference>
<accession>A0A928VIZ8</accession>
<proteinExistence type="predicted"/>
<sequence>MKRRTVLKLFGVTGVTALAGHTFWIEPQQVRISYHNLSQHFAKLKQPGIPSGQVLKLVQISDIHIKVIDRFAHRVAAKVNQLKPDLILFTGDIVDRTTTLPILEEFLALIDQAPAKYAILGNWENHSNVDLQDLKASYAKYDCTLMINESIVHQHQTHRILLTGLDDTVEGKPNLLQALQDVEPEANHLILAHAPDQRDLLTQPERQALARFKPQLMLSGHTHGGQITFLGFAPILPRGSGEYIRGWYDDRAPQLYVSQGLGGSHTRARLGATPEIALFEWPLFAR</sequence>
<evidence type="ECO:0000256" key="1">
    <source>
        <dbReference type="ARBA" id="ARBA00022723"/>
    </source>
</evidence>
<dbReference type="Pfam" id="PF00149">
    <property type="entry name" value="Metallophos"/>
    <property type="match status" value="1"/>
</dbReference>
<dbReference type="InterPro" id="IPR051158">
    <property type="entry name" value="Metallophosphoesterase_sf"/>
</dbReference>
<dbReference type="EMBL" id="JADEXQ010000005">
    <property type="protein sequence ID" value="MBE9028628.1"/>
    <property type="molecule type" value="Genomic_DNA"/>
</dbReference>
<dbReference type="SUPFAM" id="SSF56300">
    <property type="entry name" value="Metallo-dependent phosphatases"/>
    <property type="match status" value="1"/>
</dbReference>
<dbReference type="GO" id="GO:0008758">
    <property type="term" value="F:UDP-2,3-diacylglucosamine hydrolase activity"/>
    <property type="evidence" value="ECO:0007669"/>
    <property type="project" value="TreeGrafter"/>
</dbReference>
<evidence type="ECO:0000259" key="3">
    <source>
        <dbReference type="Pfam" id="PF00149"/>
    </source>
</evidence>
<dbReference type="RefSeq" id="WP_264323453.1">
    <property type="nucleotide sequence ID" value="NZ_JADEXQ010000005.1"/>
</dbReference>
<protein>
    <submittedName>
        <fullName evidence="4">Metallophosphoesterase</fullName>
    </submittedName>
</protein>
<name>A0A928VIZ8_9CYAN</name>
<feature type="domain" description="Calcineurin-like phosphoesterase" evidence="3">
    <location>
        <begin position="56"/>
        <end position="224"/>
    </location>
</feature>
<evidence type="ECO:0000313" key="5">
    <source>
        <dbReference type="Proteomes" id="UP000625316"/>
    </source>
</evidence>
<dbReference type="Gene3D" id="3.60.21.10">
    <property type="match status" value="1"/>
</dbReference>
<reference evidence="4" key="1">
    <citation type="submission" date="2020-10" db="EMBL/GenBank/DDBJ databases">
        <authorList>
            <person name="Castelo-Branco R."/>
            <person name="Eusebio N."/>
            <person name="Adriana R."/>
            <person name="Vieira A."/>
            <person name="Brugerolle De Fraissinette N."/>
            <person name="Rezende De Castro R."/>
            <person name="Schneider M.P."/>
            <person name="Vasconcelos V."/>
            <person name="Leao P.N."/>
        </authorList>
    </citation>
    <scope>NUCLEOTIDE SEQUENCE</scope>
    <source>
        <strain evidence="4">LEGE 11480</strain>
    </source>
</reference>
<dbReference type="InterPro" id="IPR004843">
    <property type="entry name" value="Calcineurin-like_PHP"/>
</dbReference>
<comment type="caution">
    <text evidence="4">The sequence shown here is derived from an EMBL/GenBank/DDBJ whole genome shotgun (WGS) entry which is preliminary data.</text>
</comment>
<keyword evidence="2" id="KW-0378">Hydrolase</keyword>
<dbReference type="GO" id="GO:0046872">
    <property type="term" value="F:metal ion binding"/>
    <property type="evidence" value="ECO:0007669"/>
    <property type="project" value="UniProtKB-KW"/>
</dbReference>